<reference evidence="3" key="1">
    <citation type="submission" date="2019-08" db="EMBL/GenBank/DDBJ databases">
        <authorList>
            <person name="Kucharzyk K."/>
            <person name="Murdoch R.W."/>
            <person name="Higgins S."/>
            <person name="Loffler F."/>
        </authorList>
    </citation>
    <scope>NUCLEOTIDE SEQUENCE</scope>
</reference>
<evidence type="ECO:0000256" key="1">
    <source>
        <dbReference type="SAM" id="Phobius"/>
    </source>
</evidence>
<name>A0A644Z6Y9_9ZZZZ</name>
<keyword evidence="1" id="KW-0472">Membrane</keyword>
<protein>
    <recommendedName>
        <fullName evidence="2">DUF3592 domain-containing protein</fullName>
    </recommendedName>
</protein>
<feature type="transmembrane region" description="Helical" evidence="1">
    <location>
        <begin position="114"/>
        <end position="136"/>
    </location>
</feature>
<feature type="domain" description="DUF3592" evidence="2">
    <location>
        <begin position="36"/>
        <end position="101"/>
    </location>
</feature>
<sequence length="142" mass="15968">MVLVFVLWIIALCFILIAGSRLIKRKIKTNRCTASTTAEVTEVKERVMRRNGVITREYVPTISYIIDGTTYSRKYAKGYRGDEYQVGQTIDIQYNPNNPEKINTLGMSNQADKVMLIIGIVIGVTGTLIFTAPQLISLFSRS</sequence>
<comment type="caution">
    <text evidence="3">The sequence shown here is derived from an EMBL/GenBank/DDBJ whole genome shotgun (WGS) entry which is preliminary data.</text>
</comment>
<proteinExistence type="predicted"/>
<accession>A0A644Z6Y9</accession>
<keyword evidence="1" id="KW-1133">Transmembrane helix</keyword>
<dbReference type="AlphaFoldDB" id="A0A644Z6Y9"/>
<keyword evidence="1" id="KW-0812">Transmembrane</keyword>
<dbReference type="Pfam" id="PF12158">
    <property type="entry name" value="DUF3592"/>
    <property type="match status" value="1"/>
</dbReference>
<feature type="transmembrane region" description="Helical" evidence="1">
    <location>
        <begin position="6"/>
        <end position="23"/>
    </location>
</feature>
<dbReference type="EMBL" id="VSSQ01007482">
    <property type="protein sequence ID" value="MPM36058.1"/>
    <property type="molecule type" value="Genomic_DNA"/>
</dbReference>
<evidence type="ECO:0000313" key="3">
    <source>
        <dbReference type="EMBL" id="MPM36058.1"/>
    </source>
</evidence>
<evidence type="ECO:0000259" key="2">
    <source>
        <dbReference type="Pfam" id="PF12158"/>
    </source>
</evidence>
<organism evidence="3">
    <name type="scientific">bioreactor metagenome</name>
    <dbReference type="NCBI Taxonomy" id="1076179"/>
    <lineage>
        <taxon>unclassified sequences</taxon>
        <taxon>metagenomes</taxon>
        <taxon>ecological metagenomes</taxon>
    </lineage>
</organism>
<dbReference type="InterPro" id="IPR021994">
    <property type="entry name" value="DUF3592"/>
</dbReference>
<gene>
    <name evidence="3" type="ORF">SDC9_82653</name>
</gene>